<dbReference type="CDD" id="cd07494">
    <property type="entry name" value="Peptidases_S8_10"/>
    <property type="match status" value="1"/>
</dbReference>
<dbReference type="InterPro" id="IPR015500">
    <property type="entry name" value="Peptidase_S8_subtilisin-rel"/>
</dbReference>
<dbReference type="AlphaFoldDB" id="Q10WJ3"/>
<dbReference type="RefSeq" id="WP_011613707.1">
    <property type="nucleotide sequence ID" value="NC_008312.1"/>
</dbReference>
<dbReference type="eggNOG" id="COG4934">
    <property type="taxonomic scope" value="Bacteria"/>
</dbReference>
<dbReference type="OrthoDB" id="9798386at2"/>
<dbReference type="InterPro" id="IPR036852">
    <property type="entry name" value="Peptidase_S8/S53_dom_sf"/>
</dbReference>
<evidence type="ECO:0000256" key="2">
    <source>
        <dbReference type="ARBA" id="ARBA00022670"/>
    </source>
</evidence>
<name>Q10WJ3_TRIEI</name>
<dbReference type="KEGG" id="ter:Tery_4393"/>
<evidence type="ECO:0000256" key="4">
    <source>
        <dbReference type="ARBA" id="ARBA00022825"/>
    </source>
</evidence>
<proteinExistence type="inferred from homology"/>
<dbReference type="InterPro" id="IPR050131">
    <property type="entry name" value="Peptidase_S8_subtilisin-like"/>
</dbReference>
<dbReference type="STRING" id="203124.Tery_4393"/>
<dbReference type="InterPro" id="IPR000209">
    <property type="entry name" value="Peptidase_S8/S53_dom"/>
</dbReference>
<keyword evidence="2 5" id="KW-0645">Protease</keyword>
<evidence type="ECO:0000256" key="3">
    <source>
        <dbReference type="ARBA" id="ARBA00022801"/>
    </source>
</evidence>
<feature type="active site" description="Charge relay system" evidence="5">
    <location>
        <position position="186"/>
    </location>
</feature>
<evidence type="ECO:0000256" key="5">
    <source>
        <dbReference type="PROSITE-ProRule" id="PRU01240"/>
    </source>
</evidence>
<organism evidence="7">
    <name type="scientific">Trichodesmium erythraeum (strain IMS101)</name>
    <dbReference type="NCBI Taxonomy" id="203124"/>
    <lineage>
        <taxon>Bacteria</taxon>
        <taxon>Bacillati</taxon>
        <taxon>Cyanobacteriota</taxon>
        <taxon>Cyanophyceae</taxon>
        <taxon>Oscillatoriophycideae</taxon>
        <taxon>Oscillatoriales</taxon>
        <taxon>Microcoleaceae</taxon>
        <taxon>Trichodesmium</taxon>
    </lineage>
</organism>
<reference evidence="7" key="1">
    <citation type="submission" date="2006-06" db="EMBL/GenBank/DDBJ databases">
        <title>Complete sequence of Trichodesmium erythraeum IMS101.</title>
        <authorList>
            <consortium name="US DOE Joint Genome Institute"/>
            <person name="Copeland A."/>
            <person name="Lucas S."/>
            <person name="Lapidus A."/>
            <person name="Barry K."/>
            <person name="Detter J.C."/>
            <person name="Glavina del Rio T."/>
            <person name="Hammon N."/>
            <person name="Israni S."/>
            <person name="Dalin E."/>
            <person name="Tice H."/>
            <person name="Pitluck S."/>
            <person name="Kiss H."/>
            <person name="Munk A.C."/>
            <person name="Brettin T."/>
            <person name="Bruce D."/>
            <person name="Han C."/>
            <person name="Tapia R."/>
            <person name="Gilna P."/>
            <person name="Schmutz J."/>
            <person name="Larimer F."/>
            <person name="Land M."/>
            <person name="Hauser L."/>
            <person name="Kyrpides N."/>
            <person name="Kim E."/>
            <person name="Richardson P."/>
        </authorList>
    </citation>
    <scope>NUCLEOTIDE SEQUENCE [LARGE SCALE GENOMIC DNA]</scope>
    <source>
        <strain evidence="7">IMS101</strain>
    </source>
</reference>
<dbReference type="GO" id="GO:0006508">
    <property type="term" value="P:proteolysis"/>
    <property type="evidence" value="ECO:0007669"/>
    <property type="project" value="UniProtKB-KW"/>
</dbReference>
<dbReference type="PRINTS" id="PR00723">
    <property type="entry name" value="SUBTILISIN"/>
</dbReference>
<dbReference type="EMBL" id="CP000393">
    <property type="protein sequence ID" value="ABG53381.1"/>
    <property type="molecule type" value="Genomic_DNA"/>
</dbReference>
<evidence type="ECO:0000256" key="1">
    <source>
        <dbReference type="ARBA" id="ARBA00011073"/>
    </source>
</evidence>
<feature type="domain" description="Peptidase S8/S53" evidence="6">
    <location>
        <begin position="177"/>
        <end position="455"/>
    </location>
</feature>
<dbReference type="SUPFAM" id="SSF52743">
    <property type="entry name" value="Subtilisin-like"/>
    <property type="match status" value="1"/>
</dbReference>
<feature type="active site" description="Charge relay system" evidence="5">
    <location>
        <position position="408"/>
    </location>
</feature>
<dbReference type="PANTHER" id="PTHR43806">
    <property type="entry name" value="PEPTIDASE S8"/>
    <property type="match status" value="1"/>
</dbReference>
<comment type="similarity">
    <text evidence="1 5">Belongs to the peptidase S8 family.</text>
</comment>
<keyword evidence="3 5" id="KW-0378">Hydrolase</keyword>
<sequence>MVKPQNQNLPSIIYAEVSVRSQSGDSLLKTSEIITSKNVERFYSEPQLVNATAEKLRAEGFNVFSEGPISITIAAPPEVYERVFQTNIITQEIPIIKGGLYPTKATFLSVPNAEISGLIDASGSSLTNLIEGVAINEPVYNTASVTPPKPNYWHLNVPDDICQGINAHRLHDQGITGSGVKVVMVDTGWYRHPFFESHGYQGKVVLDGGAVNPELDENGHGTGESANLFAIAPNVELTMVKAKSKKSALVNSVGAFKKAVSLNPDIISCSWGDDQRDPPLSAFAKVMSAIVSDAVNRGIIVVFSAGNGGWSFPGQHPDVISAGGVYMSSDGKLEASDYASGFRSRIFPQRTVPDVCGLVGKLPRATYIMLPVQPGSLMDVTRGARNIGYPYGDETLPKDGWAVFSGTSAAAPQLAGICALMKQVYPQISPQQARDFLKKTARDIFTGKSSLSTGGNQANAGVDLATGSGLADAFQATMMAAKASGKTILNSTQLAQQQPEKFLVTNQIQTKEIIMDCKLGKYYEEILWALDKALQNVEGVEGEYQLVISQANLISRTPAMKAAYRLRMLLEPVLLLPKDPEDKPPKDKEEHNNLYQCLKSGVSAAEGLLSMKQYQETALNGLVKIIDYLNASWWELKDKSDVQSRAIKALGEISNTNNINSRLIPKTILDGGRCYCETDEQGNCYPICED</sequence>
<dbReference type="GO" id="GO:0004252">
    <property type="term" value="F:serine-type endopeptidase activity"/>
    <property type="evidence" value="ECO:0007669"/>
    <property type="project" value="UniProtKB-UniRule"/>
</dbReference>
<keyword evidence="4 5" id="KW-0720">Serine protease</keyword>
<accession>Q10WJ3</accession>
<dbReference type="Pfam" id="PF00082">
    <property type="entry name" value="Peptidase_S8"/>
    <property type="match status" value="1"/>
</dbReference>
<evidence type="ECO:0000259" key="6">
    <source>
        <dbReference type="Pfam" id="PF00082"/>
    </source>
</evidence>
<dbReference type="PANTHER" id="PTHR43806:SF11">
    <property type="entry name" value="CEREVISIN-RELATED"/>
    <property type="match status" value="1"/>
</dbReference>
<protein>
    <submittedName>
        <fullName evidence="7">Peptidase S8 and S53, subtilisin, kexin, sedolisin</fullName>
    </submittedName>
</protein>
<dbReference type="PROSITE" id="PS51892">
    <property type="entry name" value="SUBTILASE"/>
    <property type="match status" value="1"/>
</dbReference>
<dbReference type="Gene3D" id="3.40.50.200">
    <property type="entry name" value="Peptidase S8/S53 domain"/>
    <property type="match status" value="1"/>
</dbReference>
<dbReference type="HOGENOM" id="CLU_023237_0_0_3"/>
<feature type="active site" description="Charge relay system" evidence="5">
    <location>
        <position position="220"/>
    </location>
</feature>
<evidence type="ECO:0000313" key="7">
    <source>
        <dbReference type="EMBL" id="ABG53381.1"/>
    </source>
</evidence>
<gene>
    <name evidence="7" type="ordered locus">Tery_4393</name>
</gene>